<proteinExistence type="inferred from homology"/>
<comment type="similarity">
    <text evidence="1">Belongs to the 4-hydroxybenzoyl-CoA thioesterase family.</text>
</comment>
<sequence>MSKSPINKSQVHTMAKHQLVRQNSLTLYLRVRYSECDAQGVVFNARYADYADLAATEYLRALIGDYSELQKHGFENQVVSYHIDWNRAAVFDDVLSITVSTTHVGNTSFQFSLECSKRADKAWQTVANISITYVCVCAKSFEKQAIPTWLENAFAKSFSRSVNQAG</sequence>
<dbReference type="PANTHER" id="PTHR31793:SF27">
    <property type="entry name" value="NOVEL THIOESTERASE SUPERFAMILY DOMAIN AND SAPOSIN A-TYPE DOMAIN CONTAINING PROTEIN (0610012H03RIK)"/>
    <property type="match status" value="1"/>
</dbReference>
<evidence type="ECO:0000256" key="2">
    <source>
        <dbReference type="ARBA" id="ARBA00022801"/>
    </source>
</evidence>
<dbReference type="SUPFAM" id="SSF54637">
    <property type="entry name" value="Thioesterase/thiol ester dehydrase-isomerase"/>
    <property type="match status" value="1"/>
</dbReference>
<dbReference type="GO" id="GO:0016787">
    <property type="term" value="F:hydrolase activity"/>
    <property type="evidence" value="ECO:0007669"/>
    <property type="project" value="UniProtKB-KW"/>
</dbReference>
<dbReference type="InterPro" id="IPR050563">
    <property type="entry name" value="4-hydroxybenzoyl-CoA_TE"/>
</dbReference>
<organism evidence="4 5">
    <name type="scientific">Glaciecola siphonariae</name>
    <dbReference type="NCBI Taxonomy" id="521012"/>
    <lineage>
        <taxon>Bacteria</taxon>
        <taxon>Pseudomonadati</taxon>
        <taxon>Pseudomonadota</taxon>
        <taxon>Gammaproteobacteria</taxon>
        <taxon>Alteromonadales</taxon>
        <taxon>Alteromonadaceae</taxon>
        <taxon>Glaciecola</taxon>
    </lineage>
</organism>
<evidence type="ECO:0000256" key="1">
    <source>
        <dbReference type="ARBA" id="ARBA00005953"/>
    </source>
</evidence>
<evidence type="ECO:0000313" key="4">
    <source>
        <dbReference type="EMBL" id="MFC4700033.1"/>
    </source>
</evidence>
<evidence type="ECO:0000313" key="5">
    <source>
        <dbReference type="Proteomes" id="UP001595897"/>
    </source>
</evidence>
<dbReference type="PIRSF" id="PIRSF003230">
    <property type="entry name" value="YbgC"/>
    <property type="match status" value="1"/>
</dbReference>
<keyword evidence="5" id="KW-1185">Reference proteome</keyword>
<keyword evidence="2 4" id="KW-0378">Hydrolase</keyword>
<dbReference type="Pfam" id="PF03061">
    <property type="entry name" value="4HBT"/>
    <property type="match status" value="1"/>
</dbReference>
<dbReference type="Gene3D" id="3.10.129.10">
    <property type="entry name" value="Hotdog Thioesterase"/>
    <property type="match status" value="1"/>
</dbReference>
<dbReference type="EMBL" id="JBHSGU010000002">
    <property type="protein sequence ID" value="MFC4700033.1"/>
    <property type="molecule type" value="Genomic_DNA"/>
</dbReference>
<dbReference type="InterPro" id="IPR006683">
    <property type="entry name" value="Thioestr_dom"/>
</dbReference>
<dbReference type="Proteomes" id="UP001595897">
    <property type="component" value="Unassembled WGS sequence"/>
</dbReference>
<dbReference type="CDD" id="cd00586">
    <property type="entry name" value="4HBT"/>
    <property type="match status" value="1"/>
</dbReference>
<name>A0ABV9LVP2_9ALTE</name>
<comment type="caution">
    <text evidence="4">The sequence shown here is derived from an EMBL/GenBank/DDBJ whole genome shotgun (WGS) entry which is preliminary data.</text>
</comment>
<dbReference type="EC" id="3.1.2.-" evidence="4"/>
<evidence type="ECO:0000259" key="3">
    <source>
        <dbReference type="Pfam" id="PF03061"/>
    </source>
</evidence>
<dbReference type="PANTHER" id="PTHR31793">
    <property type="entry name" value="4-HYDROXYBENZOYL-COA THIOESTERASE FAMILY MEMBER"/>
    <property type="match status" value="1"/>
</dbReference>
<dbReference type="InterPro" id="IPR029069">
    <property type="entry name" value="HotDog_dom_sf"/>
</dbReference>
<accession>A0ABV9LVP2</accession>
<dbReference type="InterPro" id="IPR006684">
    <property type="entry name" value="YbgC/YbaW"/>
</dbReference>
<reference evidence="5" key="1">
    <citation type="journal article" date="2019" name="Int. J. Syst. Evol. Microbiol.">
        <title>The Global Catalogue of Microorganisms (GCM) 10K type strain sequencing project: providing services to taxonomists for standard genome sequencing and annotation.</title>
        <authorList>
            <consortium name="The Broad Institute Genomics Platform"/>
            <consortium name="The Broad Institute Genome Sequencing Center for Infectious Disease"/>
            <person name="Wu L."/>
            <person name="Ma J."/>
        </authorList>
    </citation>
    <scope>NUCLEOTIDE SEQUENCE [LARGE SCALE GENOMIC DNA]</scope>
    <source>
        <strain evidence="5">KACC 12507</strain>
    </source>
</reference>
<feature type="domain" description="Thioesterase" evidence="3">
    <location>
        <begin position="39"/>
        <end position="115"/>
    </location>
</feature>
<gene>
    <name evidence="4" type="ORF">ACFO4O_07700</name>
</gene>
<protein>
    <submittedName>
        <fullName evidence="4">Acyl-CoA thioesterase</fullName>
        <ecNumber evidence="4">3.1.2.-</ecNumber>
    </submittedName>
</protein>
<dbReference type="NCBIfam" id="TIGR00051">
    <property type="entry name" value="YbgC/FadM family acyl-CoA thioesterase"/>
    <property type="match status" value="1"/>
</dbReference>
<dbReference type="RefSeq" id="WP_382407099.1">
    <property type="nucleotide sequence ID" value="NZ_JBHSGU010000002.1"/>
</dbReference>